<dbReference type="Gene3D" id="3.40.50.150">
    <property type="entry name" value="Vaccinia Virus protein VP39"/>
    <property type="match status" value="1"/>
</dbReference>
<evidence type="ECO:0000256" key="1">
    <source>
        <dbReference type="SAM" id="MobiDB-lite"/>
    </source>
</evidence>
<keyword evidence="3" id="KW-0489">Methyltransferase</keyword>
<sequence length="241" mass="25880">MTEPNGPDRPPPPPRSWLLDRPLTGFALPHGRLGSLLGRVMAVLGGAEQREVSKLLEVRPGERVLEVGYGPGVLLALLVEAGATVAGADPSPQMCALARRRNHAAVEAGRADLRVGTAERTGFDEGAFDAAVSVNNVPMWSDLAAGMRELRRVVRPGGRVVVTWHGGSRPTRVGRRMTLDAQVLDRILTSMRDTFGTAELHHGTRVVAFRATRPLDHAGETIDDHARDQGDERAPGDHPAS</sequence>
<dbReference type="RefSeq" id="WP_192755445.1">
    <property type="nucleotide sequence ID" value="NZ_BAABJL010000194.1"/>
</dbReference>
<gene>
    <name evidence="3" type="ORF">HEB94_009232</name>
</gene>
<evidence type="ECO:0000313" key="3">
    <source>
        <dbReference type="EMBL" id="MBE1612384.1"/>
    </source>
</evidence>
<dbReference type="PANTHER" id="PTHR42912">
    <property type="entry name" value="METHYLTRANSFERASE"/>
    <property type="match status" value="1"/>
</dbReference>
<dbReference type="Proteomes" id="UP000638648">
    <property type="component" value="Unassembled WGS sequence"/>
</dbReference>
<organism evidence="3 4">
    <name type="scientific">Actinopolymorpha pittospori</name>
    <dbReference type="NCBI Taxonomy" id="648752"/>
    <lineage>
        <taxon>Bacteria</taxon>
        <taxon>Bacillati</taxon>
        <taxon>Actinomycetota</taxon>
        <taxon>Actinomycetes</taxon>
        <taxon>Propionibacteriales</taxon>
        <taxon>Actinopolymorphaceae</taxon>
        <taxon>Actinopolymorpha</taxon>
    </lineage>
</organism>
<dbReference type="GO" id="GO:0032259">
    <property type="term" value="P:methylation"/>
    <property type="evidence" value="ECO:0007669"/>
    <property type="project" value="UniProtKB-KW"/>
</dbReference>
<protein>
    <submittedName>
        <fullName evidence="3">SAM-dependent methyltransferase</fullName>
    </submittedName>
</protein>
<evidence type="ECO:0000313" key="4">
    <source>
        <dbReference type="Proteomes" id="UP000638648"/>
    </source>
</evidence>
<dbReference type="SUPFAM" id="SSF53335">
    <property type="entry name" value="S-adenosyl-L-methionine-dependent methyltransferases"/>
    <property type="match status" value="1"/>
</dbReference>
<dbReference type="InterPro" id="IPR050508">
    <property type="entry name" value="Methyltransf_Superfamily"/>
</dbReference>
<evidence type="ECO:0000259" key="2">
    <source>
        <dbReference type="Pfam" id="PF08241"/>
    </source>
</evidence>
<dbReference type="Pfam" id="PF08241">
    <property type="entry name" value="Methyltransf_11"/>
    <property type="match status" value="1"/>
</dbReference>
<dbReference type="EMBL" id="JADBEM010000001">
    <property type="protein sequence ID" value="MBE1612384.1"/>
    <property type="molecule type" value="Genomic_DNA"/>
</dbReference>
<feature type="region of interest" description="Disordered" evidence="1">
    <location>
        <begin position="217"/>
        <end position="241"/>
    </location>
</feature>
<feature type="domain" description="Methyltransferase type 11" evidence="2">
    <location>
        <begin position="65"/>
        <end position="162"/>
    </location>
</feature>
<dbReference type="AlphaFoldDB" id="A0A927N5B9"/>
<reference evidence="3" key="1">
    <citation type="submission" date="2020-10" db="EMBL/GenBank/DDBJ databases">
        <title>Sequencing the genomes of 1000 actinobacteria strains.</title>
        <authorList>
            <person name="Klenk H.-P."/>
        </authorList>
    </citation>
    <scope>NUCLEOTIDE SEQUENCE</scope>
    <source>
        <strain evidence="3">DSM 45354</strain>
    </source>
</reference>
<dbReference type="InterPro" id="IPR013216">
    <property type="entry name" value="Methyltransf_11"/>
</dbReference>
<keyword evidence="3" id="KW-0808">Transferase</keyword>
<comment type="caution">
    <text evidence="3">The sequence shown here is derived from an EMBL/GenBank/DDBJ whole genome shotgun (WGS) entry which is preliminary data.</text>
</comment>
<dbReference type="GO" id="GO:0008757">
    <property type="term" value="F:S-adenosylmethionine-dependent methyltransferase activity"/>
    <property type="evidence" value="ECO:0007669"/>
    <property type="project" value="InterPro"/>
</dbReference>
<dbReference type="InterPro" id="IPR029063">
    <property type="entry name" value="SAM-dependent_MTases_sf"/>
</dbReference>
<name>A0A927N5B9_9ACTN</name>
<proteinExistence type="predicted"/>
<keyword evidence="4" id="KW-1185">Reference proteome</keyword>
<accession>A0A927N5B9</accession>